<evidence type="ECO:0000313" key="2">
    <source>
        <dbReference type="Proteomes" id="UP000236316"/>
    </source>
</evidence>
<keyword evidence="1" id="KW-0804">Transcription</keyword>
<keyword evidence="2" id="KW-1185">Reference proteome</keyword>
<dbReference type="EMBL" id="LT906555">
    <property type="protein sequence ID" value="SNW63039.1"/>
    <property type="molecule type" value="Genomic_DNA"/>
</dbReference>
<dbReference type="RefSeq" id="YP_009449341.1">
    <property type="nucleotide sequence ID" value="NC_036594.1"/>
</dbReference>
<dbReference type="KEGG" id="vg:35381803"/>
<gene>
    <name evidence="1" type="ORF">ORPV_1135</name>
</gene>
<keyword evidence="1" id="KW-0240">DNA-directed RNA polymerase</keyword>
<protein>
    <submittedName>
        <fullName evidence="1">DNA-directed RNA polymerase subunit 10 RPB10</fullName>
    </submittedName>
</protein>
<organism evidence="1">
    <name type="scientific">Orpheovirus IHUMI-LCC2</name>
    <dbReference type="NCBI Taxonomy" id="2023057"/>
    <lineage>
        <taxon>Viruses</taxon>
        <taxon>Varidnaviria</taxon>
        <taxon>Bamfordvirae</taxon>
        <taxon>Nucleocytoviricota</taxon>
        <taxon>Megaviricetes</taxon>
        <taxon>Pimascovirales</taxon>
        <taxon>Ocovirineae</taxon>
        <taxon>Orpheoviridae</taxon>
        <taxon>Alphaorpheovirus</taxon>
        <taxon>Alphaorpheovirus massiliense</taxon>
    </lineage>
</organism>
<evidence type="ECO:0000313" key="1">
    <source>
        <dbReference type="EMBL" id="SNW63039.1"/>
    </source>
</evidence>
<dbReference type="GeneID" id="35381803"/>
<name>A0A2I2L6E7_9VIRU</name>
<sequence length="335" mass="38078">MTSTKAYGWKKRVDQIPQDERRQGQQFINKLGSLGSEIAAPTPIPIANLVTSKKFPEGIPEGVNFPIRCPMGGCNRVIGQYRNKLDELLRQGLTLGQALDRLGLNASLVDINLGGQPTDEASAQFQDTLKSLILNGRTMKQALDEMGYDMNQIVLNRNNMSKMCCRIEIVSSLGGNYGQSFYRPDRPESVKEIPRIINTSTLQQEPEMAPAFDRIRKDEDRSKLMRRIYYDYNYGPRFEQLRAQNPPLYNDLISRLDNAGNNYERINLLDQVFILDPNVKNRLIEEFGMNQVLARPTNLTLAPLPSNIPSFPQQQQFTQTQTFNIADQMNNLSLM</sequence>
<proteinExistence type="predicted"/>
<reference evidence="1" key="1">
    <citation type="submission" date="2017-08" db="EMBL/GenBank/DDBJ databases">
        <authorList>
            <consortium name="Urmite Genomes"/>
        </authorList>
    </citation>
    <scope>NUCLEOTIDE SEQUENCE [LARGE SCALE GENOMIC DNA]</scope>
    <source>
        <strain evidence="1">IHUMI-LCC2</strain>
    </source>
</reference>
<dbReference type="GO" id="GO:0000428">
    <property type="term" value="C:DNA-directed RNA polymerase complex"/>
    <property type="evidence" value="ECO:0007669"/>
    <property type="project" value="UniProtKB-KW"/>
</dbReference>
<accession>A0A2I2L6E7</accession>
<dbReference type="Proteomes" id="UP000236316">
    <property type="component" value="Segment"/>
</dbReference>